<evidence type="ECO:0000313" key="4">
    <source>
        <dbReference type="Proteomes" id="UP000692954"/>
    </source>
</evidence>
<dbReference type="OrthoDB" id="123207at2759"/>
<comment type="caution">
    <text evidence="3">The sequence shown here is derived from an EMBL/GenBank/DDBJ whole genome shotgun (WGS) entry which is preliminary data.</text>
</comment>
<evidence type="ECO:0000313" key="3">
    <source>
        <dbReference type="EMBL" id="CAD8052270.1"/>
    </source>
</evidence>
<keyword evidence="4" id="KW-1185">Reference proteome</keyword>
<dbReference type="Pfam" id="PF13843">
    <property type="entry name" value="DDE_Tnp_1_7"/>
    <property type="match status" value="1"/>
</dbReference>
<feature type="domain" description="PiggyBac transposable element-derived protein" evidence="2">
    <location>
        <begin position="97"/>
        <end position="235"/>
    </location>
</feature>
<organism evidence="3 4">
    <name type="scientific">Paramecium sonneborni</name>
    <dbReference type="NCBI Taxonomy" id="65129"/>
    <lineage>
        <taxon>Eukaryota</taxon>
        <taxon>Sar</taxon>
        <taxon>Alveolata</taxon>
        <taxon>Ciliophora</taxon>
        <taxon>Intramacronucleata</taxon>
        <taxon>Oligohymenophorea</taxon>
        <taxon>Peniculida</taxon>
        <taxon>Parameciidae</taxon>
        <taxon>Paramecium</taxon>
    </lineage>
</organism>
<dbReference type="PANTHER" id="PTHR46599:SF3">
    <property type="entry name" value="PIGGYBAC TRANSPOSABLE ELEMENT-DERIVED PROTEIN 4"/>
    <property type="match status" value="1"/>
</dbReference>
<evidence type="ECO:0000259" key="2">
    <source>
        <dbReference type="Pfam" id="PF13843"/>
    </source>
</evidence>
<protein>
    <recommendedName>
        <fullName evidence="2">PiggyBac transposable element-derived protein domain-containing protein</fullName>
    </recommendedName>
</protein>
<name>A0A8S1K9D6_9CILI</name>
<reference evidence="3" key="1">
    <citation type="submission" date="2021-01" db="EMBL/GenBank/DDBJ databases">
        <authorList>
            <consortium name="Genoscope - CEA"/>
            <person name="William W."/>
        </authorList>
    </citation>
    <scope>NUCLEOTIDE SEQUENCE</scope>
</reference>
<accession>A0A8S1K9D6</accession>
<dbReference type="EMBL" id="CAJJDN010000006">
    <property type="protein sequence ID" value="CAD8052270.1"/>
    <property type="molecule type" value="Genomic_DNA"/>
</dbReference>
<evidence type="ECO:0000256" key="1">
    <source>
        <dbReference type="SAM" id="MobiDB-lite"/>
    </source>
</evidence>
<dbReference type="InterPro" id="IPR029526">
    <property type="entry name" value="PGBD"/>
</dbReference>
<gene>
    <name evidence="3" type="ORF">PSON_ATCC_30995.1.T0060370</name>
</gene>
<feature type="compositionally biased region" description="Basic and acidic residues" evidence="1">
    <location>
        <begin position="689"/>
        <end position="716"/>
    </location>
</feature>
<dbReference type="PANTHER" id="PTHR46599">
    <property type="entry name" value="PIGGYBAC TRANSPOSABLE ELEMENT-DERIVED PROTEIN 4"/>
    <property type="match status" value="1"/>
</dbReference>
<feature type="region of interest" description="Disordered" evidence="1">
    <location>
        <begin position="687"/>
        <end position="723"/>
    </location>
</feature>
<dbReference type="Proteomes" id="UP000692954">
    <property type="component" value="Unassembled WGS sequence"/>
</dbReference>
<dbReference type="AlphaFoldDB" id="A0A8S1K9D6"/>
<sequence>MKQEALNNQTNQIMGNSQSTQILDELEKYNCYWKQEIILSDCEEQFVQIASDDERDCAAMINFGKALNIQQTDISQITEILNYLDTPQLKMTSLQSAINVLNYFLPSSFVSTLTEMINNYLLMVLQEDLKQQQQQTQQLYHKKKYKEAEIQFYLGLQILFGVYRFPQLDDYWNAESWLKGGVEVTMPIGRFKFVDLHIFSYIDELQRAKLQLEVRKFSKKLKALYNPDQELIVVEQNQKAYKAYYIFDYDSSQIIDLLVVCNNVKIEDRINRVMRMLYKYSNQNHVTYIMFEMSLERVIQLVDQSIYPVIRYQNLNHNLIQMLQDGDYELDQLFLIKQGTQVDVFPQRRLISNRHYMTSYEKIKEQLQEHIVNLQQYRSNFYQSSQLSNTEGFHQLRVEFEEYFEIMIHNTFLLIQQTSPSQYRHDLAKVLLNEKGQQIERDRNEAKRKLNVTYKESSSNTDHLSFGLQKQYGDQFHTPIPQKQEDTFKYCLVCMKFDGLTKPYYRCQLCEKLLNVSKIFLCPFPCFELFHRNPSDFVDCDMKILEPLGDGFYFKNESTMQLVNNGQEEDASGKKRKYNKPPPRTYWSFNKEIYKQANINDDQNLNDILNTFKKPQAPAPSPNLLQPIVPQEQQHQLQQTLPLGHKKDMKDIDHFLNQEKEQKDKLIKEMQERDKLLQEQYFQQQYEKQIQKEQESKKSKKAQKENEKKKQLEEQLKNVSPLEKFMEQINKRAKVEDVE</sequence>
<proteinExistence type="predicted"/>